<feature type="domain" description="TonB-dependent receptor plug" evidence="17">
    <location>
        <begin position="38"/>
        <end position="144"/>
    </location>
</feature>
<protein>
    <submittedName>
        <fullName evidence="18">TonB-dependent receptor</fullName>
    </submittedName>
</protein>
<keyword evidence="4 11" id="KW-1134">Transmembrane beta strand</keyword>
<evidence type="ECO:0000256" key="13">
    <source>
        <dbReference type="RuleBase" id="RU003357"/>
    </source>
</evidence>
<keyword evidence="10 11" id="KW-0998">Cell outer membrane</keyword>
<evidence type="ECO:0000256" key="11">
    <source>
        <dbReference type="PROSITE-ProRule" id="PRU01360"/>
    </source>
</evidence>
<feature type="region of interest" description="Disordered" evidence="14">
    <location>
        <begin position="220"/>
        <end position="262"/>
    </location>
</feature>
<accession>A0ABV8MRT2</accession>
<feature type="domain" description="TonB-dependent receptor-like beta-barrel" evidence="16">
    <location>
        <begin position="248"/>
        <end position="615"/>
    </location>
</feature>
<keyword evidence="3 11" id="KW-0813">Transport</keyword>
<evidence type="ECO:0000313" key="18">
    <source>
        <dbReference type="EMBL" id="MFC4160019.1"/>
    </source>
</evidence>
<evidence type="ECO:0000256" key="14">
    <source>
        <dbReference type="SAM" id="MobiDB-lite"/>
    </source>
</evidence>
<comment type="caution">
    <text evidence="18">The sequence shown here is derived from an EMBL/GenBank/DDBJ whole genome shotgun (WGS) entry which is preliminary data.</text>
</comment>
<dbReference type="Gene3D" id="2.40.170.20">
    <property type="entry name" value="TonB-dependent receptor, beta-barrel domain"/>
    <property type="match status" value="1"/>
</dbReference>
<dbReference type="Proteomes" id="UP001595791">
    <property type="component" value="Unassembled WGS sequence"/>
</dbReference>
<evidence type="ECO:0000256" key="7">
    <source>
        <dbReference type="ARBA" id="ARBA00023077"/>
    </source>
</evidence>
<feature type="chain" id="PRO_5045377272" evidence="15">
    <location>
        <begin position="17"/>
        <end position="650"/>
    </location>
</feature>
<reference evidence="19" key="1">
    <citation type="journal article" date="2019" name="Int. J. Syst. Evol. Microbiol.">
        <title>The Global Catalogue of Microorganisms (GCM) 10K type strain sequencing project: providing services to taxonomists for standard genome sequencing and annotation.</title>
        <authorList>
            <consortium name="The Broad Institute Genomics Platform"/>
            <consortium name="The Broad Institute Genome Sequencing Center for Infectious Disease"/>
            <person name="Wu L."/>
            <person name="Ma J."/>
        </authorList>
    </citation>
    <scope>NUCLEOTIDE SEQUENCE [LARGE SCALE GENOMIC DNA]</scope>
    <source>
        <strain evidence="19">LMG 29894</strain>
    </source>
</reference>
<evidence type="ECO:0000256" key="3">
    <source>
        <dbReference type="ARBA" id="ARBA00022448"/>
    </source>
</evidence>
<proteinExistence type="inferred from homology"/>
<dbReference type="PANTHER" id="PTHR30069">
    <property type="entry name" value="TONB-DEPENDENT OUTER MEMBRANE RECEPTOR"/>
    <property type="match status" value="1"/>
</dbReference>
<dbReference type="InterPro" id="IPR039426">
    <property type="entry name" value="TonB-dep_rcpt-like"/>
</dbReference>
<keyword evidence="7 13" id="KW-0798">TonB box</keyword>
<evidence type="ECO:0000256" key="9">
    <source>
        <dbReference type="ARBA" id="ARBA00023170"/>
    </source>
</evidence>
<evidence type="ECO:0000256" key="8">
    <source>
        <dbReference type="ARBA" id="ARBA00023136"/>
    </source>
</evidence>
<evidence type="ECO:0000256" key="12">
    <source>
        <dbReference type="PROSITE-ProRule" id="PRU10144"/>
    </source>
</evidence>
<dbReference type="PANTHER" id="PTHR30069:SF27">
    <property type="entry name" value="BLL4766 PROTEIN"/>
    <property type="match status" value="1"/>
</dbReference>
<dbReference type="PROSITE" id="PS01156">
    <property type="entry name" value="TONB_DEPENDENT_REC_2"/>
    <property type="match status" value="1"/>
</dbReference>
<comment type="subcellular location">
    <subcellularLocation>
        <location evidence="1 11">Cell outer membrane</location>
        <topology evidence="1 11">Multi-pass membrane protein</topology>
    </subcellularLocation>
</comment>
<keyword evidence="5 11" id="KW-0812">Transmembrane</keyword>
<organism evidence="18 19">
    <name type="scientific">Chitinimonas lacunae</name>
    <dbReference type="NCBI Taxonomy" id="1963018"/>
    <lineage>
        <taxon>Bacteria</taxon>
        <taxon>Pseudomonadati</taxon>
        <taxon>Pseudomonadota</taxon>
        <taxon>Betaproteobacteria</taxon>
        <taxon>Neisseriales</taxon>
        <taxon>Chitinibacteraceae</taxon>
        <taxon>Chitinimonas</taxon>
    </lineage>
</organism>
<evidence type="ECO:0000256" key="5">
    <source>
        <dbReference type="ARBA" id="ARBA00022692"/>
    </source>
</evidence>
<dbReference type="SUPFAM" id="SSF56935">
    <property type="entry name" value="Porins"/>
    <property type="match status" value="1"/>
</dbReference>
<dbReference type="CDD" id="cd01347">
    <property type="entry name" value="ligand_gated_channel"/>
    <property type="match status" value="1"/>
</dbReference>
<evidence type="ECO:0000256" key="1">
    <source>
        <dbReference type="ARBA" id="ARBA00004571"/>
    </source>
</evidence>
<dbReference type="InterPro" id="IPR010917">
    <property type="entry name" value="TonB_rcpt_CS"/>
</dbReference>
<keyword evidence="19" id="KW-1185">Reference proteome</keyword>
<name>A0ABV8MRT2_9NEIS</name>
<sequence length="650" mass="71435">MSSLISLAVAALGATAAAEPASPEVVVVTATRLPTRAADQPVNLTVIDRRQIERSAASGVLELLRGVAGLRVGNIDSLGNGSIDLRGFGVTGAANTQILLDGIRLNDNDLSSPRLGALSLDQIERIEIVRGGSVAHGGGSSGGVINLISRRHSSGAGLKFGSHDSVDGHGHWRGGNEDWRFGLDGRYAETDGERANSAARSRRVAADLGWQGAAVRLSAAASAEREDQRFPGVRRVDRASGLDQFQHDPDGSDSPNDHGRAESWRQALRGEGELGQGRWAVDLSRRHKRIDGFFDYGGGYSSADRRDTDETRLSPRLALPHRWFGVASDLTVGADVGRADSERWDGPLIPSTWKGDSRLDSRAVWFDHGSHLSEATRLTIGARWERAEQRVSLLDWSGVLQQSERTDTLHGFQLGLRQRLDPHWSLYGRIGRSYRLPNSDELADNAELKPQTSRDIEAGLEGRSGAIALRLAVFAMRLDDEIAFQPYVNGFGRNINLAPTRRRGVEFETRWHHEQFELGANLAYTVAEFRSGVYGGIDVADRDVPLVPRWQGNLHAGWQFRSDSRLDLQWHGNGRSRLDNDQANRGPWLAGYGIVDLKLSHRIDRLTLSLSAQNLGDKRYASYGVKGGGERYNLYPAAGRRWWVGADYRF</sequence>
<feature type="short sequence motif" description="TonB C-terminal box" evidence="12">
    <location>
        <begin position="633"/>
        <end position="650"/>
    </location>
</feature>
<evidence type="ECO:0000256" key="10">
    <source>
        <dbReference type="ARBA" id="ARBA00023237"/>
    </source>
</evidence>
<dbReference type="EMBL" id="JBHSBU010000001">
    <property type="protein sequence ID" value="MFC4160019.1"/>
    <property type="molecule type" value="Genomic_DNA"/>
</dbReference>
<evidence type="ECO:0000256" key="6">
    <source>
        <dbReference type="ARBA" id="ARBA00022729"/>
    </source>
</evidence>
<evidence type="ECO:0000256" key="15">
    <source>
        <dbReference type="SAM" id="SignalP"/>
    </source>
</evidence>
<dbReference type="PROSITE" id="PS52016">
    <property type="entry name" value="TONB_DEPENDENT_REC_3"/>
    <property type="match status" value="1"/>
</dbReference>
<comment type="similarity">
    <text evidence="2 11 13">Belongs to the TonB-dependent receptor family.</text>
</comment>
<dbReference type="Pfam" id="PF07715">
    <property type="entry name" value="Plug"/>
    <property type="match status" value="1"/>
</dbReference>
<evidence type="ECO:0000259" key="16">
    <source>
        <dbReference type="Pfam" id="PF00593"/>
    </source>
</evidence>
<evidence type="ECO:0000313" key="19">
    <source>
        <dbReference type="Proteomes" id="UP001595791"/>
    </source>
</evidence>
<evidence type="ECO:0000259" key="17">
    <source>
        <dbReference type="Pfam" id="PF07715"/>
    </source>
</evidence>
<dbReference type="InterPro" id="IPR012910">
    <property type="entry name" value="Plug_dom"/>
</dbReference>
<dbReference type="RefSeq" id="WP_378164394.1">
    <property type="nucleotide sequence ID" value="NZ_JBHSBU010000001.1"/>
</dbReference>
<keyword evidence="6 15" id="KW-0732">Signal</keyword>
<keyword evidence="8 11" id="KW-0472">Membrane</keyword>
<evidence type="ECO:0000256" key="2">
    <source>
        <dbReference type="ARBA" id="ARBA00009810"/>
    </source>
</evidence>
<keyword evidence="9 18" id="KW-0675">Receptor</keyword>
<feature type="signal peptide" evidence="15">
    <location>
        <begin position="1"/>
        <end position="16"/>
    </location>
</feature>
<dbReference type="InterPro" id="IPR037066">
    <property type="entry name" value="Plug_dom_sf"/>
</dbReference>
<dbReference type="Pfam" id="PF00593">
    <property type="entry name" value="TonB_dep_Rec_b-barrel"/>
    <property type="match status" value="1"/>
</dbReference>
<feature type="compositionally biased region" description="Basic and acidic residues" evidence="14">
    <location>
        <begin position="223"/>
        <end position="262"/>
    </location>
</feature>
<dbReference type="InterPro" id="IPR036942">
    <property type="entry name" value="Beta-barrel_TonB_sf"/>
</dbReference>
<gene>
    <name evidence="18" type="ORF">ACFOW7_11740</name>
</gene>
<dbReference type="Gene3D" id="2.170.130.10">
    <property type="entry name" value="TonB-dependent receptor, plug domain"/>
    <property type="match status" value="1"/>
</dbReference>
<dbReference type="InterPro" id="IPR000531">
    <property type="entry name" value="Beta-barrel_TonB"/>
</dbReference>
<evidence type="ECO:0000256" key="4">
    <source>
        <dbReference type="ARBA" id="ARBA00022452"/>
    </source>
</evidence>